<dbReference type="InterPro" id="IPR018097">
    <property type="entry name" value="EGF_Ca-bd_CS"/>
</dbReference>
<dbReference type="Proteomes" id="UP001291926">
    <property type="component" value="Unassembled WGS sequence"/>
</dbReference>
<evidence type="ECO:0000256" key="14">
    <source>
        <dbReference type="SAM" id="Phobius"/>
    </source>
</evidence>
<keyword evidence="7 12" id="KW-0067">ATP-binding</keyword>
<dbReference type="InterPro" id="IPR008271">
    <property type="entry name" value="Ser/Thr_kinase_AS"/>
</dbReference>
<evidence type="ECO:0000256" key="13">
    <source>
        <dbReference type="SAM" id="MobiDB-lite"/>
    </source>
</evidence>
<comment type="caution">
    <text evidence="17">The sequence shown here is derived from an EMBL/GenBank/DDBJ whole genome shotgun (WGS) entry which is preliminary data.</text>
</comment>
<keyword evidence="14" id="KW-0472">Membrane</keyword>
<feature type="binding site" evidence="12">
    <location>
        <position position="253"/>
    </location>
    <ligand>
        <name>ATP</name>
        <dbReference type="ChEBI" id="CHEBI:30616"/>
    </ligand>
</feature>
<dbReference type="InterPro" id="IPR000719">
    <property type="entry name" value="Prot_kinase_dom"/>
</dbReference>
<proteinExistence type="predicted"/>
<name>A0ABR0D3A7_9LAMI</name>
<dbReference type="InterPro" id="IPR011009">
    <property type="entry name" value="Kinase-like_dom_sf"/>
</dbReference>
<evidence type="ECO:0000256" key="12">
    <source>
        <dbReference type="PROSITE-ProRule" id="PRU10141"/>
    </source>
</evidence>
<dbReference type="InterPro" id="IPR000742">
    <property type="entry name" value="EGF"/>
</dbReference>
<reference evidence="17 18" key="1">
    <citation type="journal article" date="2023" name="bioRxiv">
        <title>Genome report: Whole genome sequence and annotation of Penstemon davidsonii.</title>
        <authorList>
            <person name="Ostevik K.L."/>
            <person name="Alabady M."/>
            <person name="Zhang M."/>
            <person name="Rausher M.D."/>
        </authorList>
    </citation>
    <scope>NUCLEOTIDE SEQUENCE [LARGE SCALE GENOMIC DNA]</scope>
    <source>
        <strain evidence="17">DNT005</strain>
        <tissue evidence="17">Whole leaf</tissue>
    </source>
</reference>
<keyword evidence="14" id="KW-1133">Transmembrane helix</keyword>
<feature type="region of interest" description="Disordered" evidence="13">
    <location>
        <begin position="523"/>
        <end position="543"/>
    </location>
</feature>
<evidence type="ECO:0000259" key="15">
    <source>
        <dbReference type="PROSITE" id="PS50011"/>
    </source>
</evidence>
<gene>
    <name evidence="17" type="ORF">RD792_010972</name>
</gene>
<keyword evidence="8" id="KW-1015">Disulfide bond</keyword>
<sequence length="560" mass="62548">MSSIRLCGYAFLGDPERFRFSAGDLRDPGFQNRTIDNVPVVLDWAIGTRNCSEARNYSGFACVHKNSVCVDSKTGLGGYRCSCSEGYKGNPYLTPGCKDINECENNPCDENGICTNTPGSFHCACKKGYVGNGIKDERGCTAVNSQFPVIKFSLGISFGFLAVIIAVTVMYFSIKKRKIMQLREKFFQQNGGALLKQQISSNGTNMKSTKIFTAVELEKATNNYAEDRILGRGGYGTVYKGILHDQQVVAIKKSRVMDQSQIEQFINEVVILAQVNHRNVVKILGCCLETEVPMLVYEYVSNGTLYHHIHNNGGMPWFSWDSRLRIATEAAGALAYLHSAAAMPVIHRDVKSPNILLDEYYTAKISDFGASRLVPVDQTQISTLVQGTLGYLDPEYFHTGQLTDKSDVYSFGVVLAELMTGRKPLSNTTAEDEKSLATFFVVSIKENRLFQIVDPRVLREGSLEQIRSIGELVKRCLKLHGEDRPTMKEVTMELEGLRKFSKHPWSEQDQLQEEEIGLMSEQTSDLYSVSSSPDLSTREYTEQKLSSGATPLIYPIHRHR</sequence>
<keyword evidence="1" id="KW-0723">Serine/threonine-protein kinase</keyword>
<dbReference type="InterPro" id="IPR000152">
    <property type="entry name" value="EGF-type_Asp/Asn_hydroxyl_site"/>
</dbReference>
<evidence type="ECO:0000313" key="17">
    <source>
        <dbReference type="EMBL" id="KAK4483769.1"/>
    </source>
</evidence>
<keyword evidence="14" id="KW-0812">Transmembrane</keyword>
<evidence type="ECO:0000256" key="7">
    <source>
        <dbReference type="ARBA" id="ARBA00022840"/>
    </source>
</evidence>
<keyword evidence="18" id="KW-1185">Reference proteome</keyword>
<dbReference type="Pfam" id="PF12947">
    <property type="entry name" value="EGF_3"/>
    <property type="match status" value="1"/>
</dbReference>
<dbReference type="PROSITE" id="PS00010">
    <property type="entry name" value="ASX_HYDROXYL"/>
    <property type="match status" value="1"/>
</dbReference>
<keyword evidence="4" id="KW-0732">Signal</keyword>
<feature type="compositionally biased region" description="Polar residues" evidence="13">
    <location>
        <begin position="523"/>
        <end position="535"/>
    </location>
</feature>
<dbReference type="CDD" id="cd00054">
    <property type="entry name" value="EGF_CA"/>
    <property type="match status" value="2"/>
</dbReference>
<dbReference type="InterPro" id="IPR045274">
    <property type="entry name" value="WAK-like"/>
</dbReference>
<evidence type="ECO:0000256" key="5">
    <source>
        <dbReference type="ARBA" id="ARBA00022741"/>
    </source>
</evidence>
<dbReference type="PROSITE" id="PS01187">
    <property type="entry name" value="EGF_CA"/>
    <property type="match status" value="1"/>
</dbReference>
<dbReference type="SUPFAM" id="SSF56112">
    <property type="entry name" value="Protein kinase-like (PK-like)"/>
    <property type="match status" value="1"/>
</dbReference>
<comment type="catalytic activity">
    <reaction evidence="10">
        <text>L-threonyl-[protein] + ATP = O-phospho-L-threonyl-[protein] + ADP + H(+)</text>
        <dbReference type="Rhea" id="RHEA:46608"/>
        <dbReference type="Rhea" id="RHEA-COMP:11060"/>
        <dbReference type="Rhea" id="RHEA-COMP:11605"/>
        <dbReference type="ChEBI" id="CHEBI:15378"/>
        <dbReference type="ChEBI" id="CHEBI:30013"/>
        <dbReference type="ChEBI" id="CHEBI:30616"/>
        <dbReference type="ChEBI" id="CHEBI:61977"/>
        <dbReference type="ChEBI" id="CHEBI:456216"/>
    </reaction>
</comment>
<dbReference type="PANTHER" id="PTHR27005">
    <property type="entry name" value="WALL-ASSOCIATED RECEPTOR KINASE-LIKE 21"/>
    <property type="match status" value="1"/>
</dbReference>
<keyword evidence="5 12" id="KW-0547">Nucleotide-binding</keyword>
<dbReference type="Gene3D" id="1.10.510.10">
    <property type="entry name" value="Transferase(Phosphotransferase) domain 1"/>
    <property type="match status" value="1"/>
</dbReference>
<evidence type="ECO:0000256" key="1">
    <source>
        <dbReference type="ARBA" id="ARBA00022527"/>
    </source>
</evidence>
<evidence type="ECO:0000256" key="6">
    <source>
        <dbReference type="ARBA" id="ARBA00022777"/>
    </source>
</evidence>
<dbReference type="PROSITE" id="PS50011">
    <property type="entry name" value="PROTEIN_KINASE_DOM"/>
    <property type="match status" value="1"/>
</dbReference>
<feature type="transmembrane region" description="Helical" evidence="14">
    <location>
        <begin position="152"/>
        <end position="174"/>
    </location>
</feature>
<evidence type="ECO:0000256" key="8">
    <source>
        <dbReference type="ARBA" id="ARBA00023157"/>
    </source>
</evidence>
<evidence type="ECO:0000313" key="18">
    <source>
        <dbReference type="Proteomes" id="UP001291926"/>
    </source>
</evidence>
<dbReference type="PROSITE" id="PS00107">
    <property type="entry name" value="PROTEIN_KINASE_ATP"/>
    <property type="match status" value="1"/>
</dbReference>
<evidence type="ECO:0000256" key="10">
    <source>
        <dbReference type="ARBA" id="ARBA00047951"/>
    </source>
</evidence>
<protein>
    <submittedName>
        <fullName evidence="17">Uncharacterized protein</fullName>
    </submittedName>
</protein>
<dbReference type="PANTHER" id="PTHR27005:SF283">
    <property type="entry name" value="OS02G0633066 PROTEIN"/>
    <property type="match status" value="1"/>
</dbReference>
<keyword evidence="3" id="KW-0808">Transferase</keyword>
<dbReference type="PROSITE" id="PS00108">
    <property type="entry name" value="PROTEIN_KINASE_ST"/>
    <property type="match status" value="1"/>
</dbReference>
<keyword evidence="6" id="KW-0418">Kinase</keyword>
<dbReference type="InterPro" id="IPR001881">
    <property type="entry name" value="EGF-like_Ca-bd_dom"/>
</dbReference>
<dbReference type="SUPFAM" id="SSF57196">
    <property type="entry name" value="EGF/Laminin"/>
    <property type="match status" value="1"/>
</dbReference>
<evidence type="ECO:0000256" key="9">
    <source>
        <dbReference type="ARBA" id="ARBA00047558"/>
    </source>
</evidence>
<dbReference type="InterPro" id="IPR024731">
    <property type="entry name" value="NELL2-like_EGF"/>
</dbReference>
<dbReference type="InterPro" id="IPR017441">
    <property type="entry name" value="Protein_kinase_ATP_BS"/>
</dbReference>
<evidence type="ECO:0000256" key="4">
    <source>
        <dbReference type="ARBA" id="ARBA00022729"/>
    </source>
</evidence>
<evidence type="ECO:0000259" key="16">
    <source>
        <dbReference type="PROSITE" id="PS50026"/>
    </source>
</evidence>
<dbReference type="Gene3D" id="2.10.25.10">
    <property type="entry name" value="Laminin"/>
    <property type="match status" value="2"/>
</dbReference>
<dbReference type="Gene3D" id="3.30.200.20">
    <property type="entry name" value="Phosphorylase Kinase, domain 1"/>
    <property type="match status" value="1"/>
</dbReference>
<evidence type="ECO:0000256" key="2">
    <source>
        <dbReference type="ARBA" id="ARBA00022536"/>
    </source>
</evidence>
<dbReference type="SMART" id="SM00179">
    <property type="entry name" value="EGF_CA"/>
    <property type="match status" value="1"/>
</dbReference>
<feature type="domain" description="Protein kinase" evidence="15">
    <location>
        <begin position="224"/>
        <end position="506"/>
    </location>
</feature>
<comment type="caution">
    <text evidence="11">Lacks conserved residue(s) required for the propagation of feature annotation.</text>
</comment>
<comment type="catalytic activity">
    <reaction evidence="9">
        <text>L-seryl-[protein] + ATP = O-phospho-L-seryl-[protein] + ADP + H(+)</text>
        <dbReference type="Rhea" id="RHEA:17989"/>
        <dbReference type="Rhea" id="RHEA-COMP:9863"/>
        <dbReference type="Rhea" id="RHEA-COMP:11604"/>
        <dbReference type="ChEBI" id="CHEBI:15378"/>
        <dbReference type="ChEBI" id="CHEBI:29999"/>
        <dbReference type="ChEBI" id="CHEBI:30616"/>
        <dbReference type="ChEBI" id="CHEBI:83421"/>
        <dbReference type="ChEBI" id="CHEBI:456216"/>
    </reaction>
</comment>
<dbReference type="CDD" id="cd14066">
    <property type="entry name" value="STKc_IRAK"/>
    <property type="match status" value="1"/>
</dbReference>
<evidence type="ECO:0000256" key="11">
    <source>
        <dbReference type="PROSITE-ProRule" id="PRU00076"/>
    </source>
</evidence>
<keyword evidence="2 11" id="KW-0245">EGF-like domain</keyword>
<organism evidence="17 18">
    <name type="scientific">Penstemon davidsonii</name>
    <dbReference type="NCBI Taxonomy" id="160366"/>
    <lineage>
        <taxon>Eukaryota</taxon>
        <taxon>Viridiplantae</taxon>
        <taxon>Streptophyta</taxon>
        <taxon>Embryophyta</taxon>
        <taxon>Tracheophyta</taxon>
        <taxon>Spermatophyta</taxon>
        <taxon>Magnoliopsida</taxon>
        <taxon>eudicotyledons</taxon>
        <taxon>Gunneridae</taxon>
        <taxon>Pentapetalae</taxon>
        <taxon>asterids</taxon>
        <taxon>lamiids</taxon>
        <taxon>Lamiales</taxon>
        <taxon>Plantaginaceae</taxon>
        <taxon>Cheloneae</taxon>
        <taxon>Penstemon</taxon>
    </lineage>
</organism>
<dbReference type="EMBL" id="JAYDYQ010002534">
    <property type="protein sequence ID" value="KAK4483769.1"/>
    <property type="molecule type" value="Genomic_DNA"/>
</dbReference>
<dbReference type="SMART" id="SM00181">
    <property type="entry name" value="EGF"/>
    <property type="match status" value="2"/>
</dbReference>
<evidence type="ECO:0000256" key="3">
    <source>
        <dbReference type="ARBA" id="ARBA00022679"/>
    </source>
</evidence>
<dbReference type="PROSITE" id="PS50026">
    <property type="entry name" value="EGF_3"/>
    <property type="match status" value="1"/>
</dbReference>
<feature type="domain" description="EGF-like" evidence="16">
    <location>
        <begin position="99"/>
        <end position="141"/>
    </location>
</feature>
<dbReference type="Pfam" id="PF00069">
    <property type="entry name" value="Pkinase"/>
    <property type="match status" value="1"/>
</dbReference>
<accession>A0ABR0D3A7</accession>
<dbReference type="SMART" id="SM00220">
    <property type="entry name" value="S_TKc"/>
    <property type="match status" value="1"/>
</dbReference>